<accession>A0A2T0BNX4</accession>
<name>A0A2T0BNX4_9CLOT</name>
<reference evidence="1 2" key="1">
    <citation type="submission" date="2018-03" db="EMBL/GenBank/DDBJ databases">
        <title>Genome sequence of Clostridium luticellarii DSM 29923.</title>
        <authorList>
            <person name="Poehlein A."/>
            <person name="Daniel R."/>
        </authorList>
    </citation>
    <scope>NUCLEOTIDE SEQUENCE [LARGE SCALE GENOMIC DNA]</scope>
    <source>
        <strain evidence="1 2">DSM 29923</strain>
    </source>
</reference>
<dbReference type="AlphaFoldDB" id="A0A2T0BNX4"/>
<dbReference type="RefSeq" id="WP_106009107.1">
    <property type="nucleotide sequence ID" value="NZ_PVXP01000015.1"/>
</dbReference>
<dbReference type="OrthoDB" id="1551162at2"/>
<sequence length="98" mass="10273">MKAAFIFLAPGANPEIHKSVIKTDSIELTSVGVPDYNEACRVAADLLENGISAIELCGGFGIEGTTEIKKAVKGSIPIGTVRFDIHPGLGNKSGDEIF</sequence>
<proteinExistence type="predicted"/>
<keyword evidence="2" id="KW-1185">Reference proteome</keyword>
<dbReference type="Proteomes" id="UP000237798">
    <property type="component" value="Unassembled WGS sequence"/>
</dbReference>
<evidence type="ECO:0000313" key="2">
    <source>
        <dbReference type="Proteomes" id="UP000237798"/>
    </source>
</evidence>
<organism evidence="1 2">
    <name type="scientific">Clostridium luticellarii</name>
    <dbReference type="NCBI Taxonomy" id="1691940"/>
    <lineage>
        <taxon>Bacteria</taxon>
        <taxon>Bacillati</taxon>
        <taxon>Bacillota</taxon>
        <taxon>Clostridia</taxon>
        <taxon>Eubacteriales</taxon>
        <taxon>Clostridiaceae</taxon>
        <taxon>Clostridium</taxon>
    </lineage>
</organism>
<dbReference type="EMBL" id="PVXP01000015">
    <property type="protein sequence ID" value="PRR85581.1"/>
    <property type="molecule type" value="Genomic_DNA"/>
</dbReference>
<dbReference type="Pfam" id="PF20116">
    <property type="entry name" value="DUF6506"/>
    <property type="match status" value="1"/>
</dbReference>
<evidence type="ECO:0000313" key="1">
    <source>
        <dbReference type="EMBL" id="PRR85581.1"/>
    </source>
</evidence>
<comment type="caution">
    <text evidence="1">The sequence shown here is derived from an EMBL/GenBank/DDBJ whole genome shotgun (WGS) entry which is preliminary data.</text>
</comment>
<dbReference type="InterPro" id="IPR045441">
    <property type="entry name" value="DUF6506"/>
</dbReference>
<gene>
    <name evidence="1" type="ORF">CLLU_15020</name>
</gene>
<protein>
    <submittedName>
        <fullName evidence="1">Uncharacterized protein</fullName>
    </submittedName>
</protein>